<protein>
    <submittedName>
        <fullName evidence="1">Uncharacterized protein</fullName>
    </submittedName>
</protein>
<evidence type="ECO:0000313" key="1">
    <source>
        <dbReference type="EMBL" id="AEF82984.1"/>
    </source>
</evidence>
<reference evidence="1 2" key="2">
    <citation type="journal article" date="2011" name="ISME J.">
        <title>RNA-seq reveals cooperative metabolic interactions between two termite-gut spirochete species in co-culture.</title>
        <authorList>
            <person name="Rosenthal A.Z."/>
            <person name="Matson E.G."/>
            <person name="Eldar A."/>
            <person name="Leadbetter J.R."/>
        </authorList>
    </citation>
    <scope>NUCLEOTIDE SEQUENCE [LARGE SCALE GENOMIC DNA]</scope>
    <source>
        <strain evidence="2">ATCC BAA-888 / DSM 13862 / ZAS-9</strain>
    </source>
</reference>
<evidence type="ECO:0000313" key="2">
    <source>
        <dbReference type="Proteomes" id="UP000009222"/>
    </source>
</evidence>
<dbReference type="STRING" id="545695.TREAZ_1859"/>
<sequence>MPLGTGVFATLPENFFSPLARVNREHYANLLLIYYRLFQENARGIEREQVVRSFTDYLGLHRNTLADESPDAGDNTDSPDEAVLPEAELLTPELDFENREENKESTEHPAKSPFLNDRALASRFLRKLINAGWLDEEILADYTKVINITPHGRPFLEALAKVDEGLKNEYESHVVAIYSLLCTDAITDNGHYAVRNAYVHTQALIDSLKVLSQSIKGYYDRISTDAAQFGISGILRLQYDEYAPQILDAAYKRLKTSDNLSRYRPKILEQVGDLLRNNAWLDTSARKLAVMKAQTQFECKRQLEDMLNEIRDTLNAVDPLLREIDHRNSLYSRSSTERIKVLLEPDSTIAGKIAALVKEIHVGNKGLYHRLAHRLHRIRAFAPESLYKRQKKEAPDFMQAVAPADRAALERDKELFMNRLLNQLGIKRISAWLDEHGGQERLLSSKDLVYDEASFVRFIYSVLYADSRQTFDYGIEDKPEYESIDAAGYGVPDLLLRKK</sequence>
<dbReference type="EMBL" id="CP001841">
    <property type="protein sequence ID" value="AEF82984.1"/>
    <property type="molecule type" value="Genomic_DNA"/>
</dbReference>
<dbReference type="KEGG" id="taz:TREAZ_1859"/>
<dbReference type="Pfam" id="PF18982">
    <property type="entry name" value="JetA"/>
    <property type="match status" value="1"/>
</dbReference>
<dbReference type="RefSeq" id="WP_015710174.1">
    <property type="nucleotide sequence ID" value="NC_015577.1"/>
</dbReference>
<accession>F5YBE9</accession>
<proteinExistence type="predicted"/>
<dbReference type="InParanoid" id="F5YBE9"/>
<dbReference type="Proteomes" id="UP000009222">
    <property type="component" value="Chromosome"/>
</dbReference>
<name>F5YBE9_LEAAZ</name>
<dbReference type="InterPro" id="IPR043773">
    <property type="entry name" value="JetA"/>
</dbReference>
<dbReference type="OrthoDB" id="9807828at2"/>
<gene>
    <name evidence="1" type="ordered locus">TREAZ_1859</name>
</gene>
<keyword evidence="2" id="KW-1185">Reference proteome</keyword>
<organism evidence="1 2">
    <name type="scientific">Leadbettera azotonutricia (strain ATCC BAA-888 / DSM 13862 / ZAS-9)</name>
    <name type="common">Treponema azotonutricium</name>
    <dbReference type="NCBI Taxonomy" id="545695"/>
    <lineage>
        <taxon>Bacteria</taxon>
        <taxon>Pseudomonadati</taxon>
        <taxon>Spirochaetota</taxon>
        <taxon>Spirochaetia</taxon>
        <taxon>Spirochaetales</taxon>
        <taxon>Breznakiellaceae</taxon>
        <taxon>Leadbettera</taxon>
    </lineage>
</organism>
<dbReference type="eggNOG" id="ENOG502Z9CE">
    <property type="taxonomic scope" value="Bacteria"/>
</dbReference>
<dbReference type="HOGENOM" id="CLU_045653_1_0_12"/>
<dbReference type="AlphaFoldDB" id="F5YBE9"/>
<reference evidence="2" key="1">
    <citation type="submission" date="2009-12" db="EMBL/GenBank/DDBJ databases">
        <title>Complete sequence of Treponema azotonutricium strain ZAS-9.</title>
        <authorList>
            <person name="Tetu S.G."/>
            <person name="Matson E."/>
            <person name="Ren Q."/>
            <person name="Seshadri R."/>
            <person name="Elbourne L."/>
            <person name="Hassan K.A."/>
            <person name="Durkin A."/>
            <person name="Radune D."/>
            <person name="Mohamoud Y."/>
            <person name="Shay R."/>
            <person name="Jin S."/>
            <person name="Zhang X."/>
            <person name="Lucey K."/>
            <person name="Ballor N.R."/>
            <person name="Ottesen E."/>
            <person name="Rosenthal R."/>
            <person name="Allen A."/>
            <person name="Leadbetter J.R."/>
            <person name="Paulsen I.T."/>
        </authorList>
    </citation>
    <scope>NUCLEOTIDE SEQUENCE [LARGE SCALE GENOMIC DNA]</scope>
    <source>
        <strain evidence="2">ATCC BAA-888 / DSM 13862 / ZAS-9</strain>
    </source>
</reference>